<dbReference type="GO" id="GO:0032506">
    <property type="term" value="P:cytokinetic process"/>
    <property type="evidence" value="ECO:0007669"/>
    <property type="project" value="TreeGrafter"/>
</dbReference>
<dbReference type="PRINTS" id="PR01217">
    <property type="entry name" value="PRICHEXTENSN"/>
</dbReference>
<evidence type="ECO:0000256" key="2">
    <source>
        <dbReference type="SAM" id="Phobius"/>
    </source>
</evidence>
<dbReference type="GO" id="GO:0042834">
    <property type="term" value="F:peptidoglycan binding"/>
    <property type="evidence" value="ECO:0007669"/>
    <property type="project" value="InterPro"/>
</dbReference>
<protein>
    <recommendedName>
        <fullName evidence="3">SPOR domain-containing protein</fullName>
    </recommendedName>
</protein>
<evidence type="ECO:0000259" key="3">
    <source>
        <dbReference type="PROSITE" id="PS51724"/>
    </source>
</evidence>
<comment type="caution">
    <text evidence="4">The sequence shown here is derived from an EMBL/GenBank/DDBJ whole genome shotgun (WGS) entry which is preliminary data.</text>
</comment>
<dbReference type="EMBL" id="AVCI01000001">
    <property type="protein sequence ID" value="KFN44899.1"/>
    <property type="molecule type" value="Genomic_DNA"/>
</dbReference>
<sequence length="344" mass="34448">MESSLKQRLIGAAVLAALAIIFLPMLLKGPDVKAPDAAEVPLTMPASPDQKFETHELPLSAPDTATPPGGVLGMDTAPPATTPVPAGTDTLPTPDTTVVTPPATTAPATTPAVTPAITPPKPETAVVTPPKPLPATTPVPPKPVVTPPPAAPAAVAGGNYSVTIGTFSNLDNANALVARLRAAKLPVNTDKVDVGGKPALRVRVGPYADRATAEAARLRADGIAGGSSKVVTLDGAAAKPVATPATPAPKPATPAAPAASKPTSNVGTGFAVQLAAPSVEAEAIALRDRARAQGFSAFVQRVDTDAGARYRVRVGPVADRPAAEALRDSVNQKLGASGIVVPNP</sequence>
<evidence type="ECO:0000313" key="4">
    <source>
        <dbReference type="EMBL" id="KFN44899.1"/>
    </source>
</evidence>
<dbReference type="InterPro" id="IPR007730">
    <property type="entry name" value="SPOR-like_dom"/>
</dbReference>
<reference evidence="4 5" key="1">
    <citation type="submission" date="2013-09" db="EMBL/GenBank/DDBJ databases">
        <title>Genome sequencing of Arenimonas oryziterrae.</title>
        <authorList>
            <person name="Chen F."/>
            <person name="Wang G."/>
        </authorList>
    </citation>
    <scope>NUCLEOTIDE SEQUENCE [LARGE SCALE GENOMIC DNA]</scope>
    <source>
        <strain evidence="4 5">YC6267</strain>
    </source>
</reference>
<feature type="compositionally biased region" description="Low complexity" evidence="1">
    <location>
        <begin position="103"/>
        <end position="116"/>
    </location>
</feature>
<dbReference type="InterPro" id="IPR052521">
    <property type="entry name" value="Cell_div_SPOR-domain"/>
</dbReference>
<dbReference type="PATRIC" id="fig|1121015.4.peg.483"/>
<dbReference type="SUPFAM" id="SSF110997">
    <property type="entry name" value="Sporulation related repeat"/>
    <property type="match status" value="2"/>
</dbReference>
<evidence type="ECO:0000313" key="5">
    <source>
        <dbReference type="Proteomes" id="UP000029385"/>
    </source>
</evidence>
<evidence type="ECO:0000256" key="1">
    <source>
        <dbReference type="SAM" id="MobiDB-lite"/>
    </source>
</evidence>
<keyword evidence="2" id="KW-1133">Transmembrane helix</keyword>
<dbReference type="AlphaFoldDB" id="A0A091B1X6"/>
<accession>A0A091B1X6</accession>
<dbReference type="Pfam" id="PF05036">
    <property type="entry name" value="SPOR"/>
    <property type="match status" value="2"/>
</dbReference>
<dbReference type="Gene3D" id="3.30.70.1070">
    <property type="entry name" value="Sporulation related repeat"/>
    <property type="match status" value="2"/>
</dbReference>
<dbReference type="RefSeq" id="WP_022969067.1">
    <property type="nucleotide sequence ID" value="NZ_ATVD01000002.1"/>
</dbReference>
<keyword evidence="2" id="KW-0812">Transmembrane</keyword>
<gene>
    <name evidence="4" type="ORF">N789_02450</name>
</gene>
<dbReference type="STRING" id="1121015.GCA_000420545_01434"/>
<feature type="domain" description="SPOR" evidence="3">
    <location>
        <begin position="154"/>
        <end position="233"/>
    </location>
</feature>
<proteinExistence type="predicted"/>
<feature type="transmembrane region" description="Helical" evidence="2">
    <location>
        <begin position="9"/>
        <end position="27"/>
    </location>
</feature>
<keyword evidence="5" id="KW-1185">Reference proteome</keyword>
<dbReference type="eggNOG" id="COG3147">
    <property type="taxonomic scope" value="Bacteria"/>
</dbReference>
<dbReference type="GO" id="GO:0030428">
    <property type="term" value="C:cell septum"/>
    <property type="evidence" value="ECO:0007669"/>
    <property type="project" value="TreeGrafter"/>
</dbReference>
<dbReference type="Proteomes" id="UP000029385">
    <property type="component" value="Unassembled WGS sequence"/>
</dbReference>
<feature type="region of interest" description="Disordered" evidence="1">
    <location>
        <begin position="241"/>
        <end position="264"/>
    </location>
</feature>
<dbReference type="OrthoDB" id="7069135at2"/>
<feature type="compositionally biased region" description="Pro residues" evidence="1">
    <location>
        <begin position="129"/>
        <end position="140"/>
    </location>
</feature>
<feature type="region of interest" description="Disordered" evidence="1">
    <location>
        <begin position="103"/>
        <end position="140"/>
    </location>
</feature>
<dbReference type="PANTHER" id="PTHR38687">
    <property type="entry name" value="CELL DIVISION PROTEIN DEDD-RELATED"/>
    <property type="match status" value="1"/>
</dbReference>
<name>A0A091B1X6_9GAMM</name>
<feature type="domain" description="SPOR" evidence="3">
    <location>
        <begin position="264"/>
        <end position="343"/>
    </location>
</feature>
<dbReference type="PROSITE" id="PS51724">
    <property type="entry name" value="SPOR"/>
    <property type="match status" value="2"/>
</dbReference>
<organism evidence="4 5">
    <name type="scientific">Arenimonas oryziterrae DSM 21050 = YC6267</name>
    <dbReference type="NCBI Taxonomy" id="1121015"/>
    <lineage>
        <taxon>Bacteria</taxon>
        <taxon>Pseudomonadati</taxon>
        <taxon>Pseudomonadota</taxon>
        <taxon>Gammaproteobacteria</taxon>
        <taxon>Lysobacterales</taxon>
        <taxon>Lysobacteraceae</taxon>
        <taxon>Arenimonas</taxon>
    </lineage>
</organism>
<dbReference type="PANTHER" id="PTHR38687:SF1">
    <property type="entry name" value="CELL DIVISION PROTEIN DEDD"/>
    <property type="match status" value="1"/>
</dbReference>
<keyword evidence="2" id="KW-0472">Membrane</keyword>
<dbReference type="GO" id="GO:0032153">
    <property type="term" value="C:cell division site"/>
    <property type="evidence" value="ECO:0007669"/>
    <property type="project" value="TreeGrafter"/>
</dbReference>
<dbReference type="InterPro" id="IPR036680">
    <property type="entry name" value="SPOR-like_sf"/>
</dbReference>